<dbReference type="Gene3D" id="3.40.50.2300">
    <property type="match status" value="1"/>
</dbReference>
<dbReference type="PROSITE" id="PS50043">
    <property type="entry name" value="HTH_LUXR_2"/>
    <property type="match status" value="1"/>
</dbReference>
<dbReference type="EMBL" id="JAAAMV010000020">
    <property type="protein sequence ID" value="NBD26330.1"/>
    <property type="molecule type" value="Genomic_DNA"/>
</dbReference>
<reference evidence="9 10" key="1">
    <citation type="submission" date="2020-01" db="EMBL/GenBank/DDBJ databases">
        <title>Paenibacillus soybeanensis sp. nov. isolated from the nodules of soybean (Glycine max(L.) Merr).</title>
        <authorList>
            <person name="Wang H."/>
        </authorList>
    </citation>
    <scope>NUCLEOTIDE SEQUENCE [LARGE SCALE GENOMIC DNA]</scope>
    <source>
        <strain evidence="9 10">T1</strain>
    </source>
</reference>
<feature type="modified residue" description="4-aspartylphosphate" evidence="5">
    <location>
        <position position="53"/>
    </location>
</feature>
<evidence type="ECO:0000313" key="9">
    <source>
        <dbReference type="EMBL" id="NBD26330.1"/>
    </source>
</evidence>
<evidence type="ECO:0000256" key="6">
    <source>
        <dbReference type="SAM" id="MobiDB-lite"/>
    </source>
</evidence>
<dbReference type="SMART" id="SM00448">
    <property type="entry name" value="REC"/>
    <property type="match status" value="1"/>
</dbReference>
<organism evidence="9 10">
    <name type="scientific">Paenibacillus glycinis</name>
    <dbReference type="NCBI Taxonomy" id="2697035"/>
    <lineage>
        <taxon>Bacteria</taxon>
        <taxon>Bacillati</taxon>
        <taxon>Bacillota</taxon>
        <taxon>Bacilli</taxon>
        <taxon>Bacillales</taxon>
        <taxon>Paenibacillaceae</taxon>
        <taxon>Paenibacillus</taxon>
    </lineage>
</organism>
<evidence type="ECO:0000256" key="4">
    <source>
        <dbReference type="ARBA" id="ARBA00023163"/>
    </source>
</evidence>
<evidence type="ECO:0000256" key="1">
    <source>
        <dbReference type="ARBA" id="ARBA00022553"/>
    </source>
</evidence>
<dbReference type="Pfam" id="PF00072">
    <property type="entry name" value="Response_reg"/>
    <property type="match status" value="1"/>
</dbReference>
<sequence length="222" mass="24802">MKVVIVDDHPLVRKGLIAVLASEEEIEIVGVSEAVDDALKLIEKTEPDMAIVDIRLGDRSGFELVENFSHLGCRFIMLTSSAAEFDVRRAEESGAYGYVLKDSMPEELLLAIKMVDRGRKYFDQGLMEVLIRKEADDPLEKLTPKEREVLISLGEGLSNGAMAKKLTISEFTVKKHVSRIFQKLNLNDRTQAALYAQSRGMTAYSPPEERSEEKLDPTGTKV</sequence>
<dbReference type="SUPFAM" id="SSF46894">
    <property type="entry name" value="C-terminal effector domain of the bipartite response regulators"/>
    <property type="match status" value="1"/>
</dbReference>
<dbReference type="PANTHER" id="PTHR45566:SF2">
    <property type="entry name" value="NARL SUBFAMILY"/>
    <property type="match status" value="1"/>
</dbReference>
<dbReference type="Pfam" id="PF00196">
    <property type="entry name" value="GerE"/>
    <property type="match status" value="1"/>
</dbReference>
<dbReference type="InterPro" id="IPR011006">
    <property type="entry name" value="CheY-like_superfamily"/>
</dbReference>
<dbReference type="CDD" id="cd17535">
    <property type="entry name" value="REC_NarL-like"/>
    <property type="match status" value="1"/>
</dbReference>
<feature type="compositionally biased region" description="Basic and acidic residues" evidence="6">
    <location>
        <begin position="207"/>
        <end position="216"/>
    </location>
</feature>
<evidence type="ECO:0000259" key="8">
    <source>
        <dbReference type="PROSITE" id="PS50110"/>
    </source>
</evidence>
<evidence type="ECO:0000256" key="3">
    <source>
        <dbReference type="ARBA" id="ARBA00023125"/>
    </source>
</evidence>
<dbReference type="PROSITE" id="PS50110">
    <property type="entry name" value="RESPONSE_REGULATORY"/>
    <property type="match status" value="1"/>
</dbReference>
<evidence type="ECO:0000256" key="2">
    <source>
        <dbReference type="ARBA" id="ARBA00023015"/>
    </source>
</evidence>
<name>A0ABW9XUI0_9BACL</name>
<gene>
    <name evidence="9" type="ORF">GT019_20870</name>
</gene>
<dbReference type="PRINTS" id="PR00038">
    <property type="entry name" value="HTHLUXR"/>
</dbReference>
<dbReference type="InterPro" id="IPR016032">
    <property type="entry name" value="Sig_transdc_resp-reg_C-effctor"/>
</dbReference>
<dbReference type="PANTHER" id="PTHR45566">
    <property type="entry name" value="HTH-TYPE TRANSCRIPTIONAL REGULATOR YHJB-RELATED"/>
    <property type="match status" value="1"/>
</dbReference>
<feature type="domain" description="HTH luxR-type" evidence="7">
    <location>
        <begin position="135"/>
        <end position="200"/>
    </location>
</feature>
<dbReference type="InterPro" id="IPR051015">
    <property type="entry name" value="EvgA-like"/>
</dbReference>
<feature type="domain" description="Response regulatory" evidence="8">
    <location>
        <begin position="2"/>
        <end position="116"/>
    </location>
</feature>
<keyword evidence="1 5" id="KW-0597">Phosphoprotein</keyword>
<keyword evidence="3" id="KW-0238">DNA-binding</keyword>
<evidence type="ECO:0000259" key="7">
    <source>
        <dbReference type="PROSITE" id="PS50043"/>
    </source>
</evidence>
<dbReference type="SMART" id="SM00421">
    <property type="entry name" value="HTH_LUXR"/>
    <property type="match status" value="1"/>
</dbReference>
<feature type="region of interest" description="Disordered" evidence="6">
    <location>
        <begin position="199"/>
        <end position="222"/>
    </location>
</feature>
<protein>
    <submittedName>
        <fullName evidence="9">Response regulator</fullName>
    </submittedName>
</protein>
<keyword evidence="10" id="KW-1185">Reference proteome</keyword>
<dbReference type="SUPFAM" id="SSF52172">
    <property type="entry name" value="CheY-like"/>
    <property type="match status" value="1"/>
</dbReference>
<keyword evidence="4" id="KW-0804">Transcription</keyword>
<dbReference type="Proteomes" id="UP000665561">
    <property type="component" value="Unassembled WGS sequence"/>
</dbReference>
<keyword evidence="2" id="KW-0805">Transcription regulation</keyword>
<evidence type="ECO:0000256" key="5">
    <source>
        <dbReference type="PROSITE-ProRule" id="PRU00169"/>
    </source>
</evidence>
<comment type="caution">
    <text evidence="9">The sequence shown here is derived from an EMBL/GenBank/DDBJ whole genome shotgun (WGS) entry which is preliminary data.</text>
</comment>
<dbReference type="InterPro" id="IPR001789">
    <property type="entry name" value="Sig_transdc_resp-reg_receiver"/>
</dbReference>
<dbReference type="InterPro" id="IPR000792">
    <property type="entry name" value="Tscrpt_reg_LuxR_C"/>
</dbReference>
<dbReference type="InterPro" id="IPR058245">
    <property type="entry name" value="NreC/VraR/RcsB-like_REC"/>
</dbReference>
<evidence type="ECO:0000313" key="10">
    <source>
        <dbReference type="Proteomes" id="UP000665561"/>
    </source>
</evidence>
<dbReference type="RefSeq" id="WP_161745134.1">
    <property type="nucleotide sequence ID" value="NZ_JAAAMV010000020.1"/>
</dbReference>
<accession>A0ABW9XUI0</accession>
<dbReference type="CDD" id="cd06170">
    <property type="entry name" value="LuxR_C_like"/>
    <property type="match status" value="1"/>
</dbReference>
<proteinExistence type="predicted"/>